<dbReference type="SMART" id="SM00382">
    <property type="entry name" value="AAA"/>
    <property type="match status" value="1"/>
</dbReference>
<dbReference type="Gene3D" id="3.40.50.300">
    <property type="entry name" value="P-loop containing nucleotide triphosphate hydrolases"/>
    <property type="match status" value="1"/>
</dbReference>
<keyword evidence="3" id="KW-0472">Membrane</keyword>
<comment type="caution">
    <text evidence="7">The sequence shown here is derived from an EMBL/GenBank/DDBJ whole genome shotgun (WGS) entry which is preliminary data.</text>
</comment>
<evidence type="ECO:0000256" key="1">
    <source>
        <dbReference type="ARBA" id="ARBA00004434"/>
    </source>
</evidence>
<comment type="subcellular location">
    <subcellularLocation>
        <location evidence="1">Mitochondrion inner membrane</location>
        <topology evidence="1">Single-pass membrane protein</topology>
    </subcellularLocation>
</comment>
<evidence type="ECO:0000259" key="5">
    <source>
        <dbReference type="SMART" id="SM00382"/>
    </source>
</evidence>
<gene>
    <name evidence="7" type="ORF">PGQ11_015240</name>
</gene>
<evidence type="ECO:0000313" key="8">
    <source>
        <dbReference type="Proteomes" id="UP001390339"/>
    </source>
</evidence>
<evidence type="ECO:0000256" key="3">
    <source>
        <dbReference type="ARBA" id="ARBA00022792"/>
    </source>
</evidence>
<dbReference type="Pfam" id="PF08740">
    <property type="entry name" value="BCS1_N"/>
    <property type="match status" value="1"/>
</dbReference>
<feature type="domain" description="AAA+ ATPase" evidence="5">
    <location>
        <begin position="337"/>
        <end position="489"/>
    </location>
</feature>
<dbReference type="SUPFAM" id="SSF52540">
    <property type="entry name" value="P-loop containing nucleoside triphosphate hydrolases"/>
    <property type="match status" value="1"/>
</dbReference>
<dbReference type="InterPro" id="IPR003959">
    <property type="entry name" value="ATPase_AAA_core"/>
</dbReference>
<dbReference type="InterPro" id="IPR014851">
    <property type="entry name" value="BCS1_N"/>
</dbReference>
<dbReference type="EMBL" id="JAPCWZ010000010">
    <property type="protein sequence ID" value="KAK8848760.1"/>
    <property type="molecule type" value="Genomic_DNA"/>
</dbReference>
<dbReference type="InterPro" id="IPR050747">
    <property type="entry name" value="Mitochondrial_chaperone_BCS1"/>
</dbReference>
<organism evidence="7 8">
    <name type="scientific">Apiospora arundinis</name>
    <dbReference type="NCBI Taxonomy" id="335852"/>
    <lineage>
        <taxon>Eukaryota</taxon>
        <taxon>Fungi</taxon>
        <taxon>Dikarya</taxon>
        <taxon>Ascomycota</taxon>
        <taxon>Pezizomycotina</taxon>
        <taxon>Sordariomycetes</taxon>
        <taxon>Xylariomycetidae</taxon>
        <taxon>Amphisphaeriales</taxon>
        <taxon>Apiosporaceae</taxon>
        <taxon>Apiospora</taxon>
    </lineage>
</organism>
<keyword evidence="3" id="KW-0999">Mitochondrion inner membrane</keyword>
<dbReference type="SMART" id="SM01024">
    <property type="entry name" value="BCS1_N"/>
    <property type="match status" value="1"/>
</dbReference>
<keyword evidence="3" id="KW-0496">Mitochondrion</keyword>
<dbReference type="InterPro" id="IPR027417">
    <property type="entry name" value="P-loop_NTPase"/>
</dbReference>
<dbReference type="PANTHER" id="PTHR23070">
    <property type="entry name" value="BCS1 AAA-TYPE ATPASE"/>
    <property type="match status" value="1"/>
</dbReference>
<name>A0ABR2HLH2_9PEZI</name>
<feature type="region of interest" description="Disordered" evidence="4">
    <location>
        <begin position="519"/>
        <end position="547"/>
    </location>
</feature>
<feature type="domain" description="BCS1 N-terminal" evidence="6">
    <location>
        <begin position="72"/>
        <end position="304"/>
    </location>
</feature>
<dbReference type="InterPro" id="IPR003593">
    <property type="entry name" value="AAA+_ATPase"/>
</dbReference>
<reference evidence="7 8" key="1">
    <citation type="journal article" date="2024" name="IMA Fungus">
        <title>Apiospora arundinis, a panoply of carbohydrate-active enzymes and secondary metabolites.</title>
        <authorList>
            <person name="Sorensen T."/>
            <person name="Petersen C."/>
            <person name="Muurmann A.T."/>
            <person name="Christiansen J.V."/>
            <person name="Brundto M.L."/>
            <person name="Overgaard C.K."/>
            <person name="Boysen A.T."/>
            <person name="Wollenberg R.D."/>
            <person name="Larsen T.O."/>
            <person name="Sorensen J.L."/>
            <person name="Nielsen K.L."/>
            <person name="Sondergaard T.E."/>
        </authorList>
    </citation>
    <scope>NUCLEOTIDE SEQUENCE [LARGE SCALE GENOMIC DNA]</scope>
    <source>
        <strain evidence="7 8">AAU 773</strain>
    </source>
</reference>
<feature type="compositionally biased region" description="Basic and acidic residues" evidence="4">
    <location>
        <begin position="519"/>
        <end position="528"/>
    </location>
</feature>
<proteinExistence type="inferred from homology"/>
<dbReference type="Proteomes" id="UP001390339">
    <property type="component" value="Unassembled WGS sequence"/>
</dbReference>
<keyword evidence="8" id="KW-1185">Reference proteome</keyword>
<comment type="similarity">
    <text evidence="2">Belongs to the AAA ATPase family. BCS1 subfamily.</text>
</comment>
<evidence type="ECO:0000256" key="4">
    <source>
        <dbReference type="SAM" id="MobiDB-lite"/>
    </source>
</evidence>
<evidence type="ECO:0000259" key="6">
    <source>
        <dbReference type="SMART" id="SM01024"/>
    </source>
</evidence>
<sequence length="607" mass="66833">MPPQSLQTGGLCAAAVVAAITAAYGLGSPKLASIVAAYGLQAPKLSETTRSQLWARIKQILALLAVAQNYQLLLAAPRSLDSAIQVITTLSKKYNLIKNYVPTLFTVSVLIQGSDILNGHVRSWVREKELPNHRYTNFWATAGLVESLRRRTCHMTGRALPVNTASEEIKLNAMYGNIRFWQGWRPFWIIRSSSRTHGMNDMTIRTLGFSPEPIMKFLEMCSELAEQNIPKQQGSVNTVTTVFHPQRLSGSTGGGGGGGGVPPALENDPFFNQQPNPTHSWSMYPSPSAWNMGERKPMRRLDTVYIDEQVKGDLLRRIGTYLNPLRFELYAACGVPRRLGFLFHGPPGTGKTSLSLALAGQFRLPLYILDVPDLQSDAELKTLFKGLPSNCFVLLEDVDCVGSSRTVPAQAAEEAAFASKMTSMNNTRFSSGGSRVGGVTLSGLLNVIDGPDSVNGRILLMSSNHPEQLDPALIRPGRVDQKLYLGHISSACAETMFFEIYAKFREAYRQDLARVKSIKKESKEKEEKKDEEEDDEMSSSSPTCPLLDMTDEELRRHAADFGSGIPSGTFTPAELQVYIFDHENSACAAVEELPEWVKEQVAAKQVV</sequence>
<evidence type="ECO:0000256" key="2">
    <source>
        <dbReference type="ARBA" id="ARBA00007448"/>
    </source>
</evidence>
<keyword evidence="7" id="KW-0378">Hydrolase</keyword>
<evidence type="ECO:0000313" key="7">
    <source>
        <dbReference type="EMBL" id="KAK8848760.1"/>
    </source>
</evidence>
<dbReference type="Pfam" id="PF00004">
    <property type="entry name" value="AAA"/>
    <property type="match status" value="1"/>
</dbReference>
<dbReference type="GO" id="GO:0016787">
    <property type="term" value="F:hydrolase activity"/>
    <property type="evidence" value="ECO:0007669"/>
    <property type="project" value="UniProtKB-KW"/>
</dbReference>
<accession>A0ABR2HLH2</accession>
<protein>
    <submittedName>
        <fullName evidence="7">P-loop containing nucleoside triphosphate hydrolase protein</fullName>
    </submittedName>
</protein>